<gene>
    <name evidence="1" type="ORF">GPECTOR_352g106</name>
</gene>
<dbReference type="EMBL" id="LSYV01000350">
    <property type="protein sequence ID" value="KXZ41633.1"/>
    <property type="molecule type" value="Genomic_DNA"/>
</dbReference>
<evidence type="ECO:0000313" key="1">
    <source>
        <dbReference type="EMBL" id="KXZ41633.1"/>
    </source>
</evidence>
<reference evidence="2" key="1">
    <citation type="journal article" date="2016" name="Nat. Commun.">
        <title>The Gonium pectorale genome demonstrates co-option of cell cycle regulation during the evolution of multicellularity.</title>
        <authorList>
            <person name="Hanschen E.R."/>
            <person name="Marriage T.N."/>
            <person name="Ferris P.J."/>
            <person name="Hamaji T."/>
            <person name="Toyoda A."/>
            <person name="Fujiyama A."/>
            <person name="Neme R."/>
            <person name="Noguchi H."/>
            <person name="Minakuchi Y."/>
            <person name="Suzuki M."/>
            <person name="Kawai-Toyooka H."/>
            <person name="Smith D.R."/>
            <person name="Sparks H."/>
            <person name="Anderson J."/>
            <person name="Bakaric R."/>
            <person name="Luria V."/>
            <person name="Karger A."/>
            <person name="Kirschner M.W."/>
            <person name="Durand P.M."/>
            <person name="Michod R.E."/>
            <person name="Nozaki H."/>
            <person name="Olson B.J."/>
        </authorList>
    </citation>
    <scope>NUCLEOTIDE SEQUENCE [LARGE SCALE GENOMIC DNA]</scope>
    <source>
        <strain evidence="2">NIES-2863</strain>
    </source>
</reference>
<evidence type="ECO:0000313" key="2">
    <source>
        <dbReference type="Proteomes" id="UP000075714"/>
    </source>
</evidence>
<name>A0A150FVI5_GONPE</name>
<dbReference type="Proteomes" id="UP000075714">
    <property type="component" value="Unassembled WGS sequence"/>
</dbReference>
<proteinExistence type="predicted"/>
<dbReference type="AlphaFoldDB" id="A0A150FVI5"/>
<sequence length="146" mass="17287">MAYVEYDNDYERLFTHFISWLWGQWASDANPSQLVKEALDAVKLKKRSDVMHRDRHNKTPFKHLGFAGHCLRKLWPEYDNWLPFEETLKADWPSKFSLKLDGKFTERMASVTLNEELRALCVLSKSFSFVRVAGWEPLQPKLPHFQ</sequence>
<accession>A0A150FVI5</accession>
<keyword evidence="2" id="KW-1185">Reference proteome</keyword>
<protein>
    <submittedName>
        <fullName evidence="1">Uncharacterized protein</fullName>
    </submittedName>
</protein>
<organism evidence="1 2">
    <name type="scientific">Gonium pectorale</name>
    <name type="common">Green alga</name>
    <dbReference type="NCBI Taxonomy" id="33097"/>
    <lineage>
        <taxon>Eukaryota</taxon>
        <taxon>Viridiplantae</taxon>
        <taxon>Chlorophyta</taxon>
        <taxon>core chlorophytes</taxon>
        <taxon>Chlorophyceae</taxon>
        <taxon>CS clade</taxon>
        <taxon>Chlamydomonadales</taxon>
        <taxon>Volvocaceae</taxon>
        <taxon>Gonium</taxon>
    </lineage>
</organism>
<comment type="caution">
    <text evidence="1">The sequence shown here is derived from an EMBL/GenBank/DDBJ whole genome shotgun (WGS) entry which is preliminary data.</text>
</comment>